<dbReference type="InterPro" id="IPR007229">
    <property type="entry name" value="Nic_PRibTrfase-Fam"/>
</dbReference>
<gene>
    <name evidence="9" type="ORF">DR101_03260</name>
</gene>
<dbReference type="RefSeq" id="WP_160605987.1">
    <property type="nucleotide sequence ID" value="NZ_JAHKHI010000001.1"/>
</dbReference>
<feature type="domain" description="Quinolinate phosphoribosyl transferase N-terminal" evidence="8">
    <location>
        <begin position="22"/>
        <end position="102"/>
    </location>
</feature>
<keyword evidence="4 9" id="KW-0436">Ligase</keyword>
<comment type="caution">
    <text evidence="9">The sequence shown here is derived from an EMBL/GenBank/DDBJ whole genome shotgun (WGS) entry which is preliminary data.</text>
</comment>
<comment type="catalytic activity">
    <reaction evidence="7">
        <text>5-phospho-alpha-D-ribose 1-diphosphate + nicotinate + ATP + H2O = nicotinate beta-D-ribonucleotide + ADP + phosphate + diphosphate</text>
        <dbReference type="Rhea" id="RHEA:36163"/>
        <dbReference type="ChEBI" id="CHEBI:15377"/>
        <dbReference type="ChEBI" id="CHEBI:30616"/>
        <dbReference type="ChEBI" id="CHEBI:32544"/>
        <dbReference type="ChEBI" id="CHEBI:33019"/>
        <dbReference type="ChEBI" id="CHEBI:43474"/>
        <dbReference type="ChEBI" id="CHEBI:57502"/>
        <dbReference type="ChEBI" id="CHEBI:58017"/>
        <dbReference type="ChEBI" id="CHEBI:456216"/>
        <dbReference type="EC" id="6.3.4.21"/>
    </reaction>
</comment>
<dbReference type="EMBL" id="QQQW01000021">
    <property type="protein sequence ID" value="MXR43942.1"/>
    <property type="molecule type" value="Genomic_DNA"/>
</dbReference>
<comment type="pathway">
    <text evidence="1">Cofactor biosynthesis; NAD(+) biosynthesis; nicotinate D-ribonucleotide from nicotinate: step 1/1.</text>
</comment>
<proteinExistence type="predicted"/>
<dbReference type="Proteomes" id="UP001193384">
    <property type="component" value="Unassembled WGS sequence"/>
</dbReference>
<dbReference type="InterPro" id="IPR037128">
    <property type="entry name" value="Quinolinate_PRibosylTase_N_sf"/>
</dbReference>
<dbReference type="GO" id="GO:0009435">
    <property type="term" value="P:NAD+ biosynthetic process"/>
    <property type="evidence" value="ECO:0007669"/>
    <property type="project" value="UniProtKB-ARBA"/>
</dbReference>
<evidence type="ECO:0000256" key="1">
    <source>
        <dbReference type="ARBA" id="ARBA00004952"/>
    </source>
</evidence>
<accession>A0ABD6IFL9</accession>
<dbReference type="InterPro" id="IPR013785">
    <property type="entry name" value="Aldolase_TIM"/>
</dbReference>
<dbReference type="Gene3D" id="3.90.1170.20">
    <property type="entry name" value="Quinolinate phosphoribosyl transferase, N-terminal domain"/>
    <property type="match status" value="1"/>
</dbReference>
<dbReference type="Gene3D" id="3.20.20.70">
    <property type="entry name" value="Aldolase class I"/>
    <property type="match status" value="1"/>
</dbReference>
<sequence length="335" mass="37923">MENIKKYISDYFFRAEEVIKKFNPNAIVVLQFFQRRENTMLAGMTEVLKLLENHTDTSKYKIRYLEDGSIVQPREVVLELEGHYQDFGVFEGVIDGILARSSSIATNAHECIQAAKGKDIIYMADRADHYLNQHIDGLAAEVAGIKTHSTEAGARKNLEDIFGSIPHALIQSFEGDLVKALEYYHQLFPELDLIALVDFNNDVISDSLKVLKRFGKKLYGVRVDTSAAVQDKMFKEGENQYGVTVEQIKRLRKALDENDGKNVKIIVSSGFNAKKIADFEAQNAPVDSYGVGEYMLEIKVHFSADATMINNKKIAKFGRGYSFNPKLKEYKNDKK</sequence>
<keyword evidence="9" id="KW-0808">Transferase</keyword>
<dbReference type="GO" id="GO:0004514">
    <property type="term" value="F:nicotinate-nucleotide diphosphorylase (carboxylating) activity"/>
    <property type="evidence" value="ECO:0007669"/>
    <property type="project" value="UniProtKB-EC"/>
</dbReference>
<evidence type="ECO:0000256" key="6">
    <source>
        <dbReference type="ARBA" id="ARBA00047445"/>
    </source>
</evidence>
<evidence type="ECO:0000256" key="3">
    <source>
        <dbReference type="ARBA" id="ARBA00022553"/>
    </source>
</evidence>
<dbReference type="NCBIfam" id="NF005529">
    <property type="entry name" value="PRK07188.1"/>
    <property type="match status" value="1"/>
</dbReference>
<reference evidence="9 10" key="1">
    <citation type="submission" date="2018-07" db="EMBL/GenBank/DDBJ databases">
        <title>Genetic characterization of Mycoplasma hyopneumoniae, M. hyorhinis and M. flocculare isolates through whole genome sequencing analysis: comparative analysis of sequence types and putative genes involved in virulence.</title>
        <authorList>
            <person name="Fourour S."/>
            <person name="Lucas P."/>
            <person name="Touzain F."/>
            <person name="Tocqueville V."/>
            <person name="Kempf I."/>
            <person name="Marois-Crehan C."/>
        </authorList>
    </citation>
    <scope>NUCLEOTIDE SEQUENCE [LARGE SCALE GENOMIC DNA]</scope>
    <source>
        <strain evidence="9 10">MHR389</strain>
    </source>
</reference>
<dbReference type="PANTHER" id="PTHR43202">
    <property type="entry name" value="NICOTINATE-NUCLEOTIDE PYROPHOSPHORYLASE"/>
    <property type="match status" value="1"/>
</dbReference>
<dbReference type="InterPro" id="IPR053190">
    <property type="entry name" value="NAPRTase-like"/>
</dbReference>
<keyword evidence="3" id="KW-0597">Phosphoprotein</keyword>
<name>A0ABD6IFL9_MESHY</name>
<dbReference type="PANTHER" id="PTHR43202:SF1">
    <property type="entry name" value="NICOTINATE PHOSPHORIBOSYLTRANSFERASE"/>
    <property type="match status" value="1"/>
</dbReference>
<dbReference type="EC" id="6.3.4.21" evidence="2"/>
<comment type="catalytic activity">
    <reaction evidence="6">
        <text>nicotinate beta-D-ribonucleotide + CO2 + diphosphate = quinolinate + 5-phospho-alpha-D-ribose 1-diphosphate + 2 H(+)</text>
        <dbReference type="Rhea" id="RHEA:12733"/>
        <dbReference type="ChEBI" id="CHEBI:15378"/>
        <dbReference type="ChEBI" id="CHEBI:16526"/>
        <dbReference type="ChEBI" id="CHEBI:29959"/>
        <dbReference type="ChEBI" id="CHEBI:33019"/>
        <dbReference type="ChEBI" id="CHEBI:57502"/>
        <dbReference type="ChEBI" id="CHEBI:58017"/>
        <dbReference type="EC" id="2.4.2.19"/>
    </reaction>
</comment>
<keyword evidence="5" id="KW-0662">Pyridine nucleotide biosynthesis</keyword>
<organism evidence="9 10">
    <name type="scientific">Mesomycoplasma hyorhinis</name>
    <name type="common">Mycoplasma hyorhinis</name>
    <dbReference type="NCBI Taxonomy" id="2100"/>
    <lineage>
        <taxon>Bacteria</taxon>
        <taxon>Bacillati</taxon>
        <taxon>Mycoplasmatota</taxon>
        <taxon>Mycoplasmoidales</taxon>
        <taxon>Metamycoplasmataceae</taxon>
        <taxon>Mesomycoplasma</taxon>
    </lineage>
</organism>
<evidence type="ECO:0000256" key="7">
    <source>
        <dbReference type="ARBA" id="ARBA00048668"/>
    </source>
</evidence>
<dbReference type="GO" id="GO:0004516">
    <property type="term" value="F:nicotinate phosphoribosyltransferase activity"/>
    <property type="evidence" value="ECO:0007669"/>
    <property type="project" value="UniProtKB-EC"/>
</dbReference>
<evidence type="ECO:0000256" key="4">
    <source>
        <dbReference type="ARBA" id="ARBA00022598"/>
    </source>
</evidence>
<dbReference type="InterPro" id="IPR022412">
    <property type="entry name" value="Quinolinate_PRibosylTrfase_N"/>
</dbReference>
<dbReference type="SUPFAM" id="SSF54675">
    <property type="entry name" value="Nicotinate/Quinolinate PRTase N-terminal domain-like"/>
    <property type="match status" value="1"/>
</dbReference>
<keyword evidence="9" id="KW-0328">Glycosyltransferase</keyword>
<evidence type="ECO:0000259" key="8">
    <source>
        <dbReference type="Pfam" id="PF02749"/>
    </source>
</evidence>
<dbReference type="AlphaFoldDB" id="A0ABD6IFL9"/>
<evidence type="ECO:0000313" key="9">
    <source>
        <dbReference type="EMBL" id="MXR43942.1"/>
    </source>
</evidence>
<dbReference type="SUPFAM" id="SSF51690">
    <property type="entry name" value="Nicotinate/Quinolinate PRTase C-terminal domain-like"/>
    <property type="match status" value="1"/>
</dbReference>
<evidence type="ECO:0000256" key="5">
    <source>
        <dbReference type="ARBA" id="ARBA00022642"/>
    </source>
</evidence>
<dbReference type="InterPro" id="IPR036068">
    <property type="entry name" value="Nicotinate_pribotase-like_C"/>
</dbReference>
<evidence type="ECO:0000256" key="2">
    <source>
        <dbReference type="ARBA" id="ARBA00013236"/>
    </source>
</evidence>
<protein>
    <recommendedName>
        <fullName evidence="2">nicotinate phosphoribosyltransferase</fullName>
        <ecNumber evidence="2">6.3.4.21</ecNumber>
    </recommendedName>
</protein>
<evidence type="ECO:0000313" key="10">
    <source>
        <dbReference type="Proteomes" id="UP001193384"/>
    </source>
</evidence>
<dbReference type="PIRSF" id="PIRSF000484">
    <property type="entry name" value="NAPRT"/>
    <property type="match status" value="1"/>
</dbReference>
<dbReference type="Pfam" id="PF02749">
    <property type="entry name" value="QRPTase_N"/>
    <property type="match status" value="1"/>
</dbReference>